<organism evidence="1">
    <name type="scientific">Halomonas campaniensis</name>
    <dbReference type="NCBI Taxonomy" id="213554"/>
    <lineage>
        <taxon>Bacteria</taxon>
        <taxon>Pseudomonadati</taxon>
        <taxon>Pseudomonadota</taxon>
        <taxon>Gammaproteobacteria</taxon>
        <taxon>Oceanospirillales</taxon>
        <taxon>Halomonadaceae</taxon>
        <taxon>Halomonas</taxon>
    </lineage>
</organism>
<accession>A0A3D0KBA2</accession>
<name>A0A3D0KBA2_9GAMM</name>
<reference evidence="1" key="1">
    <citation type="journal article" date="2018" name="Nat. Biotechnol.">
        <title>A standardized bacterial taxonomy based on genome phylogeny substantially revises the tree of life.</title>
        <authorList>
            <person name="Parks D.H."/>
            <person name="Chuvochina M."/>
            <person name="Waite D.W."/>
            <person name="Rinke C."/>
            <person name="Skarshewski A."/>
            <person name="Chaumeil P.A."/>
            <person name="Hugenholtz P."/>
        </authorList>
    </citation>
    <scope>NUCLEOTIDE SEQUENCE [LARGE SCALE GENOMIC DNA]</scope>
    <source>
        <strain evidence="1">UBA11284</strain>
    </source>
</reference>
<comment type="caution">
    <text evidence="1">The sequence shown here is derived from an EMBL/GenBank/DDBJ whole genome shotgun (WGS) entry which is preliminary data.</text>
</comment>
<proteinExistence type="predicted"/>
<dbReference type="AlphaFoldDB" id="A0A3D0KBA2"/>
<gene>
    <name evidence="1" type="ORF">DEO68_01110</name>
</gene>
<evidence type="ECO:0000313" key="1">
    <source>
        <dbReference type="EMBL" id="HCA00793.1"/>
    </source>
</evidence>
<sequence>MQDEPNLVDSPLNETVEAEGHAFTVSIYRLEAETTWTLEVVNEAGTSFVWDKTFETDAQALSEAKQSLKDEGVEAFLG</sequence>
<dbReference type="EMBL" id="DOTR01000008">
    <property type="protein sequence ID" value="HCA00793.1"/>
    <property type="molecule type" value="Genomic_DNA"/>
</dbReference>
<protein>
    <submittedName>
        <fullName evidence="1">Uncharacterized protein</fullName>
    </submittedName>
</protein>